<evidence type="ECO:0000256" key="1">
    <source>
        <dbReference type="SAM" id="Phobius"/>
    </source>
</evidence>
<protein>
    <submittedName>
        <fullName evidence="2">Uncharacterized protein</fullName>
    </submittedName>
</protein>
<keyword evidence="3" id="KW-1185">Reference proteome</keyword>
<organism evidence="2 3">
    <name type="scientific">Thalassobaculum fulvum</name>
    <dbReference type="NCBI Taxonomy" id="1633335"/>
    <lineage>
        <taxon>Bacteria</taxon>
        <taxon>Pseudomonadati</taxon>
        <taxon>Pseudomonadota</taxon>
        <taxon>Alphaproteobacteria</taxon>
        <taxon>Rhodospirillales</taxon>
        <taxon>Thalassobaculaceae</taxon>
        <taxon>Thalassobaculum</taxon>
    </lineage>
</organism>
<dbReference type="AlphaFoldDB" id="A0A918XYY6"/>
<dbReference type="Proteomes" id="UP000630353">
    <property type="component" value="Unassembled WGS sequence"/>
</dbReference>
<keyword evidence="1" id="KW-0812">Transmembrane</keyword>
<gene>
    <name evidence="2" type="ORF">GCM10017083_54450</name>
</gene>
<keyword evidence="1" id="KW-1133">Transmembrane helix</keyword>
<reference evidence="2" key="2">
    <citation type="submission" date="2020-09" db="EMBL/GenBank/DDBJ databases">
        <authorList>
            <person name="Sun Q."/>
            <person name="Kim S."/>
        </authorList>
    </citation>
    <scope>NUCLEOTIDE SEQUENCE</scope>
    <source>
        <strain evidence="2">KCTC 42651</strain>
    </source>
</reference>
<proteinExistence type="predicted"/>
<feature type="transmembrane region" description="Helical" evidence="1">
    <location>
        <begin position="35"/>
        <end position="58"/>
    </location>
</feature>
<reference evidence="2" key="1">
    <citation type="journal article" date="2014" name="Int. J. Syst. Evol. Microbiol.">
        <title>Complete genome sequence of Corynebacterium casei LMG S-19264T (=DSM 44701T), isolated from a smear-ripened cheese.</title>
        <authorList>
            <consortium name="US DOE Joint Genome Institute (JGI-PGF)"/>
            <person name="Walter F."/>
            <person name="Albersmeier A."/>
            <person name="Kalinowski J."/>
            <person name="Ruckert C."/>
        </authorList>
    </citation>
    <scope>NUCLEOTIDE SEQUENCE</scope>
    <source>
        <strain evidence="2">KCTC 42651</strain>
    </source>
</reference>
<evidence type="ECO:0000313" key="2">
    <source>
        <dbReference type="EMBL" id="GHD63723.1"/>
    </source>
</evidence>
<name>A0A918XYY6_9PROT</name>
<keyword evidence="1" id="KW-0472">Membrane</keyword>
<comment type="caution">
    <text evidence="2">The sequence shown here is derived from an EMBL/GenBank/DDBJ whole genome shotgun (WGS) entry which is preliminary data.</text>
</comment>
<sequence>MRPATVELGSLDVSIQAIYDSDWGQSTARAMWRRLVFLVFVVAVLAGPFVLGGAVGWVTTREAGPVLGEDGWLRTGTNLASHGAGFPLVSASELEAAGLSVDEASRILRR</sequence>
<evidence type="ECO:0000313" key="3">
    <source>
        <dbReference type="Proteomes" id="UP000630353"/>
    </source>
</evidence>
<dbReference type="EMBL" id="BMZS01000017">
    <property type="protein sequence ID" value="GHD63723.1"/>
    <property type="molecule type" value="Genomic_DNA"/>
</dbReference>
<accession>A0A918XYY6</accession>